<feature type="coiled-coil region" evidence="1">
    <location>
        <begin position="12"/>
        <end position="86"/>
    </location>
</feature>
<keyword evidence="1" id="KW-0175">Coiled coil</keyword>
<name>A0A135HTH8_9HYPH</name>
<evidence type="ECO:0000259" key="3">
    <source>
        <dbReference type="Pfam" id="PF13005"/>
    </source>
</evidence>
<dbReference type="InterPro" id="IPR039552">
    <property type="entry name" value="IS66_C"/>
</dbReference>
<evidence type="ECO:0000259" key="2">
    <source>
        <dbReference type="Pfam" id="PF03050"/>
    </source>
</evidence>
<dbReference type="InterPro" id="IPR004291">
    <property type="entry name" value="Transposase_IS66_central"/>
</dbReference>
<organism evidence="6 7">
    <name type="scientific">Paramesorhizobium deserti</name>
    <dbReference type="NCBI Taxonomy" id="1494590"/>
    <lineage>
        <taxon>Bacteria</taxon>
        <taxon>Pseudomonadati</taxon>
        <taxon>Pseudomonadota</taxon>
        <taxon>Alphaproteobacteria</taxon>
        <taxon>Hyphomicrobiales</taxon>
        <taxon>Phyllobacteriaceae</taxon>
        <taxon>Paramesorhizobium</taxon>
    </lineage>
</organism>
<dbReference type="RefSeq" id="WP_068882726.1">
    <property type="nucleotide sequence ID" value="NZ_LNTU01000029.1"/>
</dbReference>
<dbReference type="Pfam" id="PF13005">
    <property type="entry name" value="zf-IS66"/>
    <property type="match status" value="1"/>
</dbReference>
<gene>
    <name evidence="6" type="ORF">ATN84_25700</name>
</gene>
<dbReference type="InterPro" id="IPR024474">
    <property type="entry name" value="Znf_dom_IS66"/>
</dbReference>
<dbReference type="AlphaFoldDB" id="A0A135HTH8"/>
<evidence type="ECO:0000256" key="1">
    <source>
        <dbReference type="SAM" id="Coils"/>
    </source>
</evidence>
<evidence type="ECO:0000259" key="5">
    <source>
        <dbReference type="Pfam" id="PF13817"/>
    </source>
</evidence>
<dbReference type="NCBIfam" id="NF033517">
    <property type="entry name" value="transpos_IS66"/>
    <property type="match status" value="1"/>
</dbReference>
<feature type="domain" description="Transposase IS66 central" evidence="2">
    <location>
        <begin position="178"/>
        <end position="470"/>
    </location>
</feature>
<dbReference type="InterPro" id="IPR052344">
    <property type="entry name" value="Transposase-related"/>
</dbReference>
<feature type="domain" description="Transposase IS66 zinc-finger binding" evidence="3">
    <location>
        <begin position="119"/>
        <end position="163"/>
    </location>
</feature>
<dbReference type="Pfam" id="PF13817">
    <property type="entry name" value="DDE_Tnp_IS66_C"/>
    <property type="match status" value="1"/>
</dbReference>
<accession>A0A135HTH8</accession>
<protein>
    <submittedName>
        <fullName evidence="6">Transposase</fullName>
    </submittedName>
</protein>
<dbReference type="Pfam" id="PF13007">
    <property type="entry name" value="LZ_Tnp_IS66"/>
    <property type="match status" value="1"/>
</dbReference>
<evidence type="ECO:0000259" key="4">
    <source>
        <dbReference type="Pfam" id="PF13007"/>
    </source>
</evidence>
<dbReference type="Proteomes" id="UP000070107">
    <property type="component" value="Unassembled WGS sequence"/>
</dbReference>
<dbReference type="InterPro" id="IPR024463">
    <property type="entry name" value="Transposase_TnpC_homeodom"/>
</dbReference>
<dbReference type="STRING" id="1494590.ATN84_25700"/>
<keyword evidence="7" id="KW-1185">Reference proteome</keyword>
<dbReference type="OrthoDB" id="9800877at2"/>
<dbReference type="EMBL" id="LNTU01000029">
    <property type="protein sequence ID" value="KXF76499.1"/>
    <property type="molecule type" value="Genomic_DNA"/>
</dbReference>
<dbReference type="PANTHER" id="PTHR33678">
    <property type="entry name" value="BLL1576 PROTEIN"/>
    <property type="match status" value="1"/>
</dbReference>
<evidence type="ECO:0000313" key="7">
    <source>
        <dbReference type="Proteomes" id="UP000070107"/>
    </source>
</evidence>
<feature type="domain" description="Transposase TnpC homeodomain" evidence="4">
    <location>
        <begin position="43"/>
        <end position="113"/>
    </location>
</feature>
<feature type="domain" description="Transposase IS66 C-terminal" evidence="5">
    <location>
        <begin position="477"/>
        <end position="514"/>
    </location>
</feature>
<dbReference type="Pfam" id="PF03050">
    <property type="entry name" value="DDE_Tnp_IS66"/>
    <property type="match status" value="1"/>
</dbReference>
<sequence length="523" mass="57985">MGQSLSELPDDVESLRAIIAAQAEELARQSQRLRSCDTLIEKLKAQLAVLRRARFGASSEKIERSIEQLELALEDIEAADAEIEISVRSVSGSREKAKPSRQPLPDHLPRQEIVHQAACACPVCGGSDFIRSGEAVTEVLDYVPASFRVVRHVQPRFTCKGCDTDVKATMPSLPIERGKPGAGLVAHVLTAKYCDHLPLYRQSEIYAREGVDLSRSTMADWVGKASALLEPLVARLRAHVLAGSRLHGDDTPVPVLEPGKGRTKTGRLWSYVRDGRPWGDETPPAVSYFYSPDRKGEHPKAHLADFQGILHADGYAGFRDLYEATKPDKPAAIQEAACWAHVRRKFFDLTTSPGTHPIAEETLVRIGELYDIENAIRGAPPDRRKTIRQSQSKPKAEALRRWWDKMLTELPRSSSTAEAIRYAITRWASLCRFLDDGTIEIDNNAAERAIRPIALGRKNWLFAGSDKGGERAAAILSLIETAKLNGLDPEAYLRDVLARIADHPINRIGELLPWHIAQPINKP</sequence>
<evidence type="ECO:0000313" key="6">
    <source>
        <dbReference type="EMBL" id="KXF76499.1"/>
    </source>
</evidence>
<dbReference type="PANTHER" id="PTHR33678:SF1">
    <property type="entry name" value="BLL1576 PROTEIN"/>
    <property type="match status" value="1"/>
</dbReference>
<comment type="caution">
    <text evidence="6">The sequence shown here is derived from an EMBL/GenBank/DDBJ whole genome shotgun (WGS) entry which is preliminary data.</text>
</comment>
<proteinExistence type="predicted"/>
<reference evidence="6 7" key="1">
    <citation type="submission" date="2015-11" db="EMBL/GenBank/DDBJ databases">
        <title>Draft genome sequence of Paramesorhizobium deserti A-3-E, a strain highly resistant to diverse beta-lactam antibiotics.</title>
        <authorList>
            <person name="Lv R."/>
            <person name="Yang X."/>
            <person name="Fang N."/>
            <person name="Guo J."/>
            <person name="Luo X."/>
            <person name="Peng F."/>
            <person name="Yang R."/>
            <person name="Cui Y."/>
            <person name="Fang C."/>
            <person name="Song Y."/>
        </authorList>
    </citation>
    <scope>NUCLEOTIDE SEQUENCE [LARGE SCALE GENOMIC DNA]</scope>
    <source>
        <strain evidence="6 7">A-3-E</strain>
    </source>
</reference>